<sequence length="102" mass="10450">MLDFLAVEKLGRDTVPALAGLDMAQINLDTAKNHWQVKVGIDSGIIFDKEELVGKHWSVVAVDMQGSGAACLADAGGSGGVEDTGSDGGGCCGCGAVDVWNR</sequence>
<accession>A0A8E2EIN7</accession>
<name>A0A8E2EIN7_9PEZI</name>
<dbReference type="EMBL" id="KV744835">
    <property type="protein sequence ID" value="OCK84525.1"/>
    <property type="molecule type" value="Genomic_DNA"/>
</dbReference>
<proteinExistence type="predicted"/>
<evidence type="ECO:0000313" key="1">
    <source>
        <dbReference type="EMBL" id="OCK84525.1"/>
    </source>
</evidence>
<organism evidence="1 2">
    <name type="scientific">Lepidopterella palustris CBS 459.81</name>
    <dbReference type="NCBI Taxonomy" id="1314670"/>
    <lineage>
        <taxon>Eukaryota</taxon>
        <taxon>Fungi</taxon>
        <taxon>Dikarya</taxon>
        <taxon>Ascomycota</taxon>
        <taxon>Pezizomycotina</taxon>
        <taxon>Dothideomycetes</taxon>
        <taxon>Pleosporomycetidae</taxon>
        <taxon>Mytilinidiales</taxon>
        <taxon>Argynnaceae</taxon>
        <taxon>Lepidopterella</taxon>
    </lineage>
</organism>
<dbReference type="Proteomes" id="UP000250266">
    <property type="component" value="Unassembled WGS sequence"/>
</dbReference>
<reference evidence="1 2" key="1">
    <citation type="journal article" date="2016" name="Nat. Commun.">
        <title>Ectomycorrhizal ecology is imprinted in the genome of the dominant symbiotic fungus Cenococcum geophilum.</title>
        <authorList>
            <consortium name="DOE Joint Genome Institute"/>
            <person name="Peter M."/>
            <person name="Kohler A."/>
            <person name="Ohm R.A."/>
            <person name="Kuo A."/>
            <person name="Krutzmann J."/>
            <person name="Morin E."/>
            <person name="Arend M."/>
            <person name="Barry K.W."/>
            <person name="Binder M."/>
            <person name="Choi C."/>
            <person name="Clum A."/>
            <person name="Copeland A."/>
            <person name="Grisel N."/>
            <person name="Haridas S."/>
            <person name="Kipfer T."/>
            <person name="LaButti K."/>
            <person name="Lindquist E."/>
            <person name="Lipzen A."/>
            <person name="Maire R."/>
            <person name="Meier B."/>
            <person name="Mihaltcheva S."/>
            <person name="Molinier V."/>
            <person name="Murat C."/>
            <person name="Poggeler S."/>
            <person name="Quandt C.A."/>
            <person name="Sperisen C."/>
            <person name="Tritt A."/>
            <person name="Tisserant E."/>
            <person name="Crous P.W."/>
            <person name="Henrissat B."/>
            <person name="Nehls U."/>
            <person name="Egli S."/>
            <person name="Spatafora J.W."/>
            <person name="Grigoriev I.V."/>
            <person name="Martin F.M."/>
        </authorList>
    </citation>
    <scope>NUCLEOTIDE SEQUENCE [LARGE SCALE GENOMIC DNA]</scope>
    <source>
        <strain evidence="1 2">CBS 459.81</strain>
    </source>
</reference>
<evidence type="ECO:0000313" key="2">
    <source>
        <dbReference type="Proteomes" id="UP000250266"/>
    </source>
</evidence>
<protein>
    <submittedName>
        <fullName evidence="1">Uncharacterized protein</fullName>
    </submittedName>
</protein>
<dbReference type="AlphaFoldDB" id="A0A8E2EIN7"/>
<gene>
    <name evidence="1" type="ORF">K432DRAFT_378450</name>
</gene>
<keyword evidence="2" id="KW-1185">Reference proteome</keyword>